<feature type="transmembrane region" description="Helical" evidence="7">
    <location>
        <begin position="183"/>
        <end position="209"/>
    </location>
</feature>
<accession>A0AAU7LSU3</accession>
<keyword evidence="3" id="KW-1003">Cell membrane</keyword>
<keyword evidence="4 7" id="KW-0812">Transmembrane</keyword>
<dbReference type="Gene3D" id="1.10.3720.10">
    <property type="entry name" value="MetI-like"/>
    <property type="match status" value="1"/>
</dbReference>
<dbReference type="InterPro" id="IPR000515">
    <property type="entry name" value="MetI-like"/>
</dbReference>
<evidence type="ECO:0000256" key="5">
    <source>
        <dbReference type="ARBA" id="ARBA00022989"/>
    </source>
</evidence>
<dbReference type="PROSITE" id="PS50928">
    <property type="entry name" value="ABC_TM1"/>
    <property type="match status" value="1"/>
</dbReference>
<dbReference type="PANTHER" id="PTHR30151:SF38">
    <property type="entry name" value="ALIPHATIC SULFONATES TRANSPORT PERMEASE PROTEIN SSUC-RELATED"/>
    <property type="match status" value="1"/>
</dbReference>
<keyword evidence="5 7" id="KW-1133">Transmembrane helix</keyword>
<evidence type="ECO:0000256" key="7">
    <source>
        <dbReference type="RuleBase" id="RU363032"/>
    </source>
</evidence>
<dbReference type="AlphaFoldDB" id="A0AAU7LSU3"/>
<organism evidence="9">
    <name type="scientific">Polaromonas hydrogenivorans</name>
    <dbReference type="NCBI Taxonomy" id="335476"/>
    <lineage>
        <taxon>Bacteria</taxon>
        <taxon>Pseudomonadati</taxon>
        <taxon>Pseudomonadota</taxon>
        <taxon>Betaproteobacteria</taxon>
        <taxon>Burkholderiales</taxon>
        <taxon>Comamonadaceae</taxon>
        <taxon>Polaromonas</taxon>
    </lineage>
</organism>
<evidence type="ECO:0000256" key="6">
    <source>
        <dbReference type="ARBA" id="ARBA00023136"/>
    </source>
</evidence>
<evidence type="ECO:0000256" key="1">
    <source>
        <dbReference type="ARBA" id="ARBA00004651"/>
    </source>
</evidence>
<gene>
    <name evidence="9" type="ORF">ABLV49_02615</name>
</gene>
<evidence type="ECO:0000259" key="8">
    <source>
        <dbReference type="PROSITE" id="PS50928"/>
    </source>
</evidence>
<protein>
    <submittedName>
        <fullName evidence="9">ABC transporter permease</fullName>
    </submittedName>
</protein>
<dbReference type="CDD" id="cd06261">
    <property type="entry name" value="TM_PBP2"/>
    <property type="match status" value="1"/>
</dbReference>
<evidence type="ECO:0000256" key="4">
    <source>
        <dbReference type="ARBA" id="ARBA00022692"/>
    </source>
</evidence>
<dbReference type="SUPFAM" id="SSF161098">
    <property type="entry name" value="MetI-like"/>
    <property type="match status" value="1"/>
</dbReference>
<feature type="domain" description="ABC transmembrane type-1" evidence="8">
    <location>
        <begin position="77"/>
        <end position="259"/>
    </location>
</feature>
<feature type="transmembrane region" description="Helical" evidence="7">
    <location>
        <begin position="85"/>
        <end position="107"/>
    </location>
</feature>
<dbReference type="RefSeq" id="WP_349280061.1">
    <property type="nucleotide sequence ID" value="NZ_CBCSCU010000039.1"/>
</dbReference>
<feature type="transmembrane region" description="Helical" evidence="7">
    <location>
        <begin position="240"/>
        <end position="260"/>
    </location>
</feature>
<feature type="transmembrane region" description="Helical" evidence="7">
    <location>
        <begin position="119"/>
        <end position="137"/>
    </location>
</feature>
<dbReference type="Pfam" id="PF00528">
    <property type="entry name" value="BPD_transp_1"/>
    <property type="match status" value="1"/>
</dbReference>
<dbReference type="EMBL" id="CP157675">
    <property type="protein sequence ID" value="XBP70724.1"/>
    <property type="molecule type" value="Genomic_DNA"/>
</dbReference>
<name>A0AAU7LSU3_9BURK</name>
<evidence type="ECO:0000256" key="3">
    <source>
        <dbReference type="ARBA" id="ARBA00022475"/>
    </source>
</evidence>
<evidence type="ECO:0000256" key="2">
    <source>
        <dbReference type="ARBA" id="ARBA00022448"/>
    </source>
</evidence>
<reference evidence="9" key="1">
    <citation type="submission" date="2024-05" db="EMBL/GenBank/DDBJ databases">
        <authorList>
            <person name="Bunk B."/>
            <person name="Swiderski J."/>
            <person name="Sproer C."/>
            <person name="Thiel V."/>
        </authorList>
    </citation>
    <scope>NUCLEOTIDE SEQUENCE</scope>
    <source>
        <strain evidence="9">DSM 17735</strain>
    </source>
</reference>
<comment type="similarity">
    <text evidence="7">Belongs to the binding-protein-dependent transport system permease family.</text>
</comment>
<evidence type="ECO:0000313" key="9">
    <source>
        <dbReference type="EMBL" id="XBP70724.1"/>
    </source>
</evidence>
<proteinExistence type="inferred from homology"/>
<keyword evidence="6 7" id="KW-0472">Membrane</keyword>
<dbReference type="PANTHER" id="PTHR30151">
    <property type="entry name" value="ALKANE SULFONATE ABC TRANSPORTER-RELATED, MEMBRANE SUBUNIT"/>
    <property type="match status" value="1"/>
</dbReference>
<dbReference type="GO" id="GO:0005886">
    <property type="term" value="C:plasma membrane"/>
    <property type="evidence" value="ECO:0007669"/>
    <property type="project" value="UniProtKB-SubCell"/>
</dbReference>
<dbReference type="InterPro" id="IPR035906">
    <property type="entry name" value="MetI-like_sf"/>
</dbReference>
<feature type="transmembrane region" description="Helical" evidence="7">
    <location>
        <begin position="143"/>
        <end position="162"/>
    </location>
</feature>
<comment type="subcellular location">
    <subcellularLocation>
        <location evidence="1 7">Cell membrane</location>
        <topology evidence="1 7">Multi-pass membrane protein</topology>
    </subcellularLocation>
</comment>
<sequence length="274" mass="28940">MSDTASASISSADTASATSDSKTAFDWRGLVLPIAFVIVWYAVTALNLVNTKLIVPPAGVVAQGLKELANGSFYLGIGLSLWRDLSGFTLGALAGIAVGALIGVSHLADKVIGPTFHTARQISLFAWLPLLSALVGTGELSKIIFISFSAFYPVVLGTLEGVRGVSRAHAEVARVYGFTPAQVFFRLILPAASPQILAGLRLGLIYAWLATIGAEYLLVNDGQGIGNIVFKGRMAFNVELIIFGLLAIGLVGNVFNRIAAAGENRLLRWRAPAR</sequence>
<feature type="transmembrane region" description="Helical" evidence="7">
    <location>
        <begin position="30"/>
        <end position="49"/>
    </location>
</feature>
<keyword evidence="2 7" id="KW-0813">Transport</keyword>
<dbReference type="GO" id="GO:0055085">
    <property type="term" value="P:transmembrane transport"/>
    <property type="evidence" value="ECO:0007669"/>
    <property type="project" value="InterPro"/>
</dbReference>